<protein>
    <submittedName>
        <fullName evidence="1">Uncharacterized protein</fullName>
    </submittedName>
</protein>
<name>A0A848KWI0_9ACTN</name>
<keyword evidence="2" id="KW-1185">Reference proteome</keyword>
<reference evidence="1 2" key="1">
    <citation type="submission" date="2020-04" db="EMBL/GenBank/DDBJ databases">
        <title>Gordonia sp. nov. TBRC 11910.</title>
        <authorList>
            <person name="Suriyachadkun C."/>
        </authorList>
    </citation>
    <scope>NUCLEOTIDE SEQUENCE [LARGE SCALE GENOMIC DNA]</scope>
    <source>
        <strain evidence="1 2">TBRC 11910</strain>
    </source>
</reference>
<accession>A0A848KWI0</accession>
<organism evidence="1 2">
    <name type="scientific">Gordonia asplenii</name>
    <dbReference type="NCBI Taxonomy" id="2725283"/>
    <lineage>
        <taxon>Bacteria</taxon>
        <taxon>Bacillati</taxon>
        <taxon>Actinomycetota</taxon>
        <taxon>Actinomycetes</taxon>
        <taxon>Mycobacteriales</taxon>
        <taxon>Gordoniaceae</taxon>
        <taxon>Gordonia</taxon>
    </lineage>
</organism>
<proteinExistence type="predicted"/>
<evidence type="ECO:0000313" key="2">
    <source>
        <dbReference type="Proteomes" id="UP000550729"/>
    </source>
</evidence>
<dbReference type="Proteomes" id="UP000550729">
    <property type="component" value="Unassembled WGS sequence"/>
</dbReference>
<sequence length="214" mass="23080">MSYDVWLIPAESCESADAAREFAIGQDESRSTPTAVAERLAADISAANAPLDEESGFLSLFPLEASGAAVFVPSPFPRIQVARDVVVPQAFSAGYGVYDPQLHVVLDPRTAVAGTTMTSTEGTFPTITPGLIEFFVRAMQSDDFVIIETGAEQYMQTKRVDADEFLLEYRAGSAECHFGTTVATAADVAEAMRGWIAGNDAAYQRHSWERIDLG</sequence>
<dbReference type="EMBL" id="JABBNB010000018">
    <property type="protein sequence ID" value="NMO02960.1"/>
    <property type="molecule type" value="Genomic_DNA"/>
</dbReference>
<gene>
    <name evidence="1" type="ORF">HH308_17245</name>
</gene>
<dbReference type="RefSeq" id="WP_170195468.1">
    <property type="nucleotide sequence ID" value="NZ_JABBNB010000018.1"/>
</dbReference>
<evidence type="ECO:0000313" key="1">
    <source>
        <dbReference type="EMBL" id="NMO02960.1"/>
    </source>
</evidence>
<dbReference type="AlphaFoldDB" id="A0A848KWI0"/>
<comment type="caution">
    <text evidence="1">The sequence shown here is derived from an EMBL/GenBank/DDBJ whole genome shotgun (WGS) entry which is preliminary data.</text>
</comment>